<comment type="caution">
    <text evidence="1">The sequence shown here is derived from an EMBL/GenBank/DDBJ whole genome shotgun (WGS) entry which is preliminary data.</text>
</comment>
<dbReference type="EMBL" id="AFLW02000066">
    <property type="protein sequence ID" value="EMM83360.1"/>
    <property type="molecule type" value="Genomic_DNA"/>
</dbReference>
<evidence type="ECO:0000313" key="1">
    <source>
        <dbReference type="EMBL" id="EMM83360.1"/>
    </source>
</evidence>
<organism evidence="1 2">
    <name type="scientific">Leptospira interrogans str. 2006001854</name>
    <dbReference type="NCBI Taxonomy" id="1001590"/>
    <lineage>
        <taxon>Bacteria</taxon>
        <taxon>Pseudomonadati</taxon>
        <taxon>Spirochaetota</taxon>
        <taxon>Spirochaetia</taxon>
        <taxon>Leptospirales</taxon>
        <taxon>Leptospiraceae</taxon>
        <taxon>Leptospira</taxon>
    </lineage>
</organism>
<gene>
    <name evidence="1" type="ORF">LEP1GSC037_2376</name>
</gene>
<proteinExistence type="predicted"/>
<evidence type="ECO:0000313" key="2">
    <source>
        <dbReference type="Proteomes" id="UP000012128"/>
    </source>
</evidence>
<dbReference type="AlphaFoldDB" id="M6GEZ5"/>
<accession>M6GEZ5</accession>
<sequence length="43" mass="5177">MKFKTILKNKTKPYCFAIFLGIYLFSHEKIISSKISFFLNRFL</sequence>
<name>M6GEZ5_LEPIR</name>
<reference evidence="1 2" key="1">
    <citation type="submission" date="2013-01" db="EMBL/GenBank/DDBJ databases">
        <authorList>
            <person name="Harkins D.M."/>
            <person name="Durkin A.S."/>
            <person name="Brinkac L.M."/>
            <person name="Haft D.H."/>
            <person name="Selengut J.D."/>
            <person name="Sanka R."/>
            <person name="DePew J."/>
            <person name="Purushe J."/>
            <person name="Hospenthal D.R."/>
            <person name="Murray C.K."/>
            <person name="Pimentel G."/>
            <person name="Wasfy M."/>
            <person name="Parker T."/>
            <person name="Miller R.S."/>
            <person name="Vinetz J.M."/>
            <person name="Sutton G.G."/>
            <person name="Nierman W.C."/>
            <person name="Fouts D.E."/>
        </authorList>
    </citation>
    <scope>NUCLEOTIDE SEQUENCE [LARGE SCALE GENOMIC DNA]</scope>
    <source>
        <strain evidence="1 2">2006001854</strain>
    </source>
</reference>
<dbReference type="Proteomes" id="UP000012128">
    <property type="component" value="Unassembled WGS sequence"/>
</dbReference>
<protein>
    <submittedName>
        <fullName evidence="1">Uncharacterized protein</fullName>
    </submittedName>
</protein>